<dbReference type="EMBL" id="DVFZ01000035">
    <property type="protein sequence ID" value="HIQ82158.1"/>
    <property type="molecule type" value="Genomic_DNA"/>
</dbReference>
<dbReference type="GO" id="GO:0006355">
    <property type="term" value="P:regulation of DNA-templated transcription"/>
    <property type="evidence" value="ECO:0007669"/>
    <property type="project" value="InterPro"/>
</dbReference>
<reference evidence="2" key="2">
    <citation type="journal article" date="2021" name="PeerJ">
        <title>Extensive microbial diversity within the chicken gut microbiome revealed by metagenomics and culture.</title>
        <authorList>
            <person name="Gilroy R."/>
            <person name="Ravi A."/>
            <person name="Getino M."/>
            <person name="Pursley I."/>
            <person name="Horton D.L."/>
            <person name="Alikhan N.F."/>
            <person name="Baker D."/>
            <person name="Gharbi K."/>
            <person name="Hall N."/>
            <person name="Watson M."/>
            <person name="Adriaenssens E.M."/>
            <person name="Foster-Nyarko E."/>
            <person name="Jarju S."/>
            <person name="Secka A."/>
            <person name="Antonio M."/>
            <person name="Oren A."/>
            <person name="Chaudhuri R.R."/>
            <person name="La Ragione R."/>
            <person name="Hildebrand F."/>
            <person name="Pallen M.J."/>
        </authorList>
    </citation>
    <scope>NUCLEOTIDE SEQUENCE</scope>
    <source>
        <strain evidence="2">ChiSjej6B24-2974</strain>
    </source>
</reference>
<dbReference type="InterPro" id="IPR013321">
    <property type="entry name" value="Arc_rbn_hlx_hlx"/>
</dbReference>
<sequence>MRTYSVMTTVKISPEQAEKLKTLSQQLGKTKGEVIRMAIEKLFSETEKAHDAATS</sequence>
<reference evidence="2" key="1">
    <citation type="submission" date="2020-10" db="EMBL/GenBank/DDBJ databases">
        <authorList>
            <person name="Gilroy R."/>
        </authorList>
    </citation>
    <scope>NUCLEOTIDE SEQUENCE</scope>
    <source>
        <strain evidence="2">ChiSjej6B24-2974</strain>
    </source>
</reference>
<comment type="caution">
    <text evidence="2">The sequence shown here is derived from an EMBL/GenBank/DDBJ whole genome shotgun (WGS) entry which is preliminary data.</text>
</comment>
<dbReference type="InterPro" id="IPR038733">
    <property type="entry name" value="Predicted_DNA_bind_prot_RHH"/>
</dbReference>
<dbReference type="Pfam" id="PF12651">
    <property type="entry name" value="RHH_3"/>
    <property type="match status" value="1"/>
</dbReference>
<name>A0A9D0ZK71_9FIRM</name>
<proteinExistence type="predicted"/>
<dbReference type="InterPro" id="IPR010985">
    <property type="entry name" value="Ribbon_hlx_hlx"/>
</dbReference>
<dbReference type="Proteomes" id="UP000824260">
    <property type="component" value="Unassembled WGS sequence"/>
</dbReference>
<dbReference type="Gene3D" id="1.10.1220.10">
    <property type="entry name" value="Met repressor-like"/>
    <property type="match status" value="1"/>
</dbReference>
<evidence type="ECO:0000313" key="3">
    <source>
        <dbReference type="Proteomes" id="UP000824260"/>
    </source>
</evidence>
<feature type="domain" description="Predicted DNA-binding protein ribbon-helix-helix" evidence="1">
    <location>
        <begin position="8"/>
        <end position="46"/>
    </location>
</feature>
<evidence type="ECO:0000259" key="1">
    <source>
        <dbReference type="Pfam" id="PF12651"/>
    </source>
</evidence>
<dbReference type="SUPFAM" id="SSF47598">
    <property type="entry name" value="Ribbon-helix-helix"/>
    <property type="match status" value="1"/>
</dbReference>
<dbReference type="AlphaFoldDB" id="A0A9D0ZK71"/>
<accession>A0A9D0ZK71</accession>
<evidence type="ECO:0000313" key="2">
    <source>
        <dbReference type="EMBL" id="HIQ82158.1"/>
    </source>
</evidence>
<gene>
    <name evidence="2" type="ORF">IAA52_03565</name>
</gene>
<organism evidence="2 3">
    <name type="scientific">Candidatus Pullichristensenella stercorigallinarum</name>
    <dbReference type="NCBI Taxonomy" id="2840909"/>
    <lineage>
        <taxon>Bacteria</taxon>
        <taxon>Bacillati</taxon>
        <taxon>Bacillota</taxon>
        <taxon>Clostridia</taxon>
        <taxon>Candidatus Pullichristensenella</taxon>
    </lineage>
</organism>
<protein>
    <submittedName>
        <fullName evidence="2">Ribbon-helix-helix domain-containing protein</fullName>
    </submittedName>
</protein>